<name>A0A4R5TVN1_9MICC</name>
<dbReference type="InterPro" id="IPR050952">
    <property type="entry name" value="TRIM-NHL_E3_ligases"/>
</dbReference>
<gene>
    <name evidence="2" type="ORF">E2F48_07805</name>
</gene>
<dbReference type="RefSeq" id="WP_133403463.1">
    <property type="nucleotide sequence ID" value="NZ_SMTK01000003.1"/>
</dbReference>
<dbReference type="EMBL" id="SMTK01000003">
    <property type="protein sequence ID" value="TDK25185.1"/>
    <property type="molecule type" value="Genomic_DNA"/>
</dbReference>
<organism evidence="2 3">
    <name type="scientific">Arthrobacter crusticola</name>
    <dbReference type="NCBI Taxonomy" id="2547960"/>
    <lineage>
        <taxon>Bacteria</taxon>
        <taxon>Bacillati</taxon>
        <taxon>Actinomycetota</taxon>
        <taxon>Actinomycetes</taxon>
        <taxon>Micrococcales</taxon>
        <taxon>Micrococcaceae</taxon>
        <taxon>Arthrobacter</taxon>
    </lineage>
</organism>
<comment type="caution">
    <text evidence="2">The sequence shown here is derived from an EMBL/GenBank/DDBJ whole genome shotgun (WGS) entry which is preliminary data.</text>
</comment>
<dbReference type="InterPro" id="IPR011042">
    <property type="entry name" value="6-blade_b-propeller_TolB-like"/>
</dbReference>
<keyword evidence="3" id="KW-1185">Reference proteome</keyword>
<dbReference type="Gene3D" id="2.120.10.30">
    <property type="entry name" value="TolB, C-terminal domain"/>
    <property type="match status" value="1"/>
</dbReference>
<dbReference type="PANTHER" id="PTHR24104:SF25">
    <property type="entry name" value="PROTEIN LIN-41"/>
    <property type="match status" value="1"/>
</dbReference>
<evidence type="ECO:0000313" key="3">
    <source>
        <dbReference type="Proteomes" id="UP000295411"/>
    </source>
</evidence>
<reference evidence="2 3" key="1">
    <citation type="submission" date="2019-03" db="EMBL/GenBank/DDBJ databases">
        <title>Arthrobacter sp. nov., an bacterium isolated from biocrust in Mu Us Desert.</title>
        <authorList>
            <person name="Lixiong L."/>
        </authorList>
    </citation>
    <scope>NUCLEOTIDE SEQUENCE [LARGE SCALE GENOMIC DNA]</scope>
    <source>
        <strain evidence="2 3">SLN-3</strain>
    </source>
</reference>
<dbReference type="Proteomes" id="UP000295411">
    <property type="component" value="Unassembled WGS sequence"/>
</dbReference>
<feature type="region of interest" description="Disordered" evidence="1">
    <location>
        <begin position="1"/>
        <end position="22"/>
    </location>
</feature>
<sequence>MRAPAGSAGGTGIDSTTPVAGRWNAEAPSAAVDVELGGRRYRWTEYTTHPTPTRAWSHHGVVVGPDGEGFIVASPDGRALVHLNRGTARRSEDLDVTECHGMSVDAFDSTYSIWIADNGHKYGYRDRGNDLETDRPGQVIRTDQSGRVLQRLDSRQLPARAMGWRPTGVTSEAREQGGRVWVADGYGRSFVHCFSREGNLLWSSDGRDSGTAFNSPHGILLDTRPVVPELLIADRGNKRIVVLSTDGTFLRTFGAGSLTSPSGFAIHGNLLWVTELFGAIVAFDGHDRLAAVLGSGLQSSEDGWPNALDGEVVERPRLEAGTFRSPHGIAVNDSGSIAVSEWVIGGRLILLTPVQE</sequence>
<accession>A0A4R5TVN1</accession>
<evidence type="ECO:0000256" key="1">
    <source>
        <dbReference type="SAM" id="MobiDB-lite"/>
    </source>
</evidence>
<dbReference type="SUPFAM" id="SSF101898">
    <property type="entry name" value="NHL repeat"/>
    <property type="match status" value="1"/>
</dbReference>
<dbReference type="AlphaFoldDB" id="A0A4R5TVN1"/>
<dbReference type="GO" id="GO:0008270">
    <property type="term" value="F:zinc ion binding"/>
    <property type="evidence" value="ECO:0007669"/>
    <property type="project" value="UniProtKB-KW"/>
</dbReference>
<protein>
    <recommendedName>
        <fullName evidence="4">Peptidase</fullName>
    </recommendedName>
</protein>
<dbReference type="OrthoDB" id="9762443at2"/>
<evidence type="ECO:0000313" key="2">
    <source>
        <dbReference type="EMBL" id="TDK25185.1"/>
    </source>
</evidence>
<dbReference type="PANTHER" id="PTHR24104">
    <property type="entry name" value="E3 UBIQUITIN-PROTEIN LIGASE NHLRC1-RELATED"/>
    <property type="match status" value="1"/>
</dbReference>
<proteinExistence type="predicted"/>
<evidence type="ECO:0008006" key="4">
    <source>
        <dbReference type="Google" id="ProtNLM"/>
    </source>
</evidence>